<dbReference type="Pfam" id="PF08327">
    <property type="entry name" value="AHSA1"/>
    <property type="match status" value="1"/>
</dbReference>
<name>A0A502CXJ3_9MICO</name>
<protein>
    <recommendedName>
        <fullName evidence="2">Activator of Hsp90 ATPase homologue 1/2-like C-terminal domain-containing protein</fullName>
    </recommendedName>
</protein>
<dbReference type="InterPro" id="IPR013538">
    <property type="entry name" value="ASHA1/2-like_C"/>
</dbReference>
<accession>A0A502CXJ3</accession>
<dbReference type="SUPFAM" id="SSF55961">
    <property type="entry name" value="Bet v1-like"/>
    <property type="match status" value="1"/>
</dbReference>
<reference evidence="3 4" key="1">
    <citation type="journal article" date="2019" name="Environ. Microbiol.">
        <title>Species interactions and distinct microbial communities in high Arctic permafrost affected cryosols are associated with the CH4 and CO2 gas fluxes.</title>
        <authorList>
            <person name="Altshuler I."/>
            <person name="Hamel J."/>
            <person name="Turney S."/>
            <person name="Magnuson E."/>
            <person name="Levesque R."/>
            <person name="Greer C."/>
            <person name="Whyte L.G."/>
        </authorList>
    </citation>
    <scope>NUCLEOTIDE SEQUENCE [LARGE SCALE GENOMIC DNA]</scope>
    <source>
        <strain evidence="3 4">S9.3A</strain>
    </source>
</reference>
<comment type="similarity">
    <text evidence="1">Belongs to the AHA1 family.</text>
</comment>
<dbReference type="EMBL" id="RCZM01000003">
    <property type="protein sequence ID" value="TPG17362.1"/>
    <property type="molecule type" value="Genomic_DNA"/>
</dbReference>
<dbReference type="Proteomes" id="UP000317722">
    <property type="component" value="Unassembled WGS sequence"/>
</dbReference>
<keyword evidence="4" id="KW-1185">Reference proteome</keyword>
<gene>
    <name evidence="3" type="ORF">EAH86_11550</name>
</gene>
<dbReference type="InterPro" id="IPR023393">
    <property type="entry name" value="START-like_dom_sf"/>
</dbReference>
<evidence type="ECO:0000313" key="3">
    <source>
        <dbReference type="EMBL" id="TPG17362.1"/>
    </source>
</evidence>
<dbReference type="Gene3D" id="3.30.530.20">
    <property type="match status" value="1"/>
</dbReference>
<dbReference type="AlphaFoldDB" id="A0A502CXJ3"/>
<evidence type="ECO:0000259" key="2">
    <source>
        <dbReference type="Pfam" id="PF08327"/>
    </source>
</evidence>
<proteinExistence type="inferred from homology"/>
<evidence type="ECO:0000256" key="1">
    <source>
        <dbReference type="ARBA" id="ARBA00006817"/>
    </source>
</evidence>
<comment type="caution">
    <text evidence="3">The sequence shown here is derived from an EMBL/GenBank/DDBJ whole genome shotgun (WGS) entry which is preliminary data.</text>
</comment>
<feature type="domain" description="Activator of Hsp90 ATPase homologue 1/2-like C-terminal" evidence="2">
    <location>
        <begin position="14"/>
        <end position="139"/>
    </location>
</feature>
<dbReference type="OrthoDB" id="3365660at2"/>
<sequence length="147" mass="16225">MNQGIVRHTRVFTAPRELVFRCMLTPEHLTQFWGPGGMSAPLDGITVDPRPGGAFETVMVADDGTNRYTMRAVFDEILEPERIGWTELESGLRSVSTFTDLGDGRTEVTIEQSNMPAAFLTPEAQAGFRTSLDKLETYLRTLLAASA</sequence>
<organism evidence="3 4">
    <name type="scientific">Pedococcus bigeumensis</name>
    <dbReference type="NCBI Taxonomy" id="433644"/>
    <lineage>
        <taxon>Bacteria</taxon>
        <taxon>Bacillati</taxon>
        <taxon>Actinomycetota</taxon>
        <taxon>Actinomycetes</taxon>
        <taxon>Micrococcales</taxon>
        <taxon>Intrasporangiaceae</taxon>
        <taxon>Pedococcus</taxon>
    </lineage>
</organism>
<evidence type="ECO:0000313" key="4">
    <source>
        <dbReference type="Proteomes" id="UP000317722"/>
    </source>
</evidence>
<dbReference type="RefSeq" id="WP_140740692.1">
    <property type="nucleotide sequence ID" value="NZ_RCZM01000003.1"/>
</dbReference>